<dbReference type="SUPFAM" id="SSF52151">
    <property type="entry name" value="FabD/lysophospholipase-like"/>
    <property type="match status" value="1"/>
</dbReference>
<evidence type="ECO:0000313" key="16">
    <source>
        <dbReference type="Proteomes" id="UP000791440"/>
    </source>
</evidence>
<evidence type="ECO:0000256" key="11">
    <source>
        <dbReference type="ARBA" id="ARBA00061523"/>
    </source>
</evidence>
<protein>
    <recommendedName>
        <fullName evidence="3">[acyl-carrier-protein] S-malonyltransferase</fullName>
        <ecNumber evidence="3">2.3.1.39</ecNumber>
    </recommendedName>
    <alternativeName>
        <fullName evidence="12">[Acyl-carrier-protein] malonyltransferase</fullName>
    </alternativeName>
</protein>
<dbReference type="AlphaFoldDB" id="A0A921ZP80"/>
<feature type="region of interest" description="Disordered" evidence="13">
    <location>
        <begin position="17"/>
        <end position="37"/>
    </location>
</feature>
<dbReference type="PANTHER" id="PTHR47170:SF2">
    <property type="entry name" value="MALONYL-COA:ACP TRANSACYLASE (MAT) DOMAIN-CONTAINING PROTEIN"/>
    <property type="match status" value="1"/>
</dbReference>
<dbReference type="InterPro" id="IPR052760">
    <property type="entry name" value="Mitochondrial_malonyltrans"/>
</dbReference>
<sequence length="396" mass="43175">MRRALFQTFRNFYPRPGLSVRHKGSRSSKDADAAAASPLRRLLDEATAYGEPATPAEDPEMRWATQPYTTRPSEEPIDPRVDPRETTVLLFPGQGSQQVGMGKELMKVPTARDLYQLASSVVGWDVARVCTEGPGEELARRCQTAVMVTSLAALERVRDERPSALERVRAVAGFSLGEITALVFAGALTFEGALRLVELRAAAMSAASAERPGGMLTVWLSADARLGPALYAAREYATKQGVESPVCQVANYLFPGCKVIAGDEEALRYLERQGNTYGVKRAARVRVEGAFHTPLMARAEAAVATALRSVDVREPGVRVMSCVDAHAYGDVRDVRRRVAKLTTRAVRWEQTLHALYARPRGEKFPLTLALGPGGALRSTLRQVNAPAWDSSVQIDV</sequence>
<dbReference type="Pfam" id="PF00698">
    <property type="entry name" value="Acyl_transf_1"/>
    <property type="match status" value="1"/>
</dbReference>
<dbReference type="FunFam" id="3.30.70.250:FF:000005">
    <property type="entry name" value="Malonyl-CoA-acyl carrier protein transacylase, mitochondrial"/>
    <property type="match status" value="1"/>
</dbReference>
<evidence type="ECO:0000256" key="12">
    <source>
        <dbReference type="ARBA" id="ARBA00077751"/>
    </source>
</evidence>
<evidence type="ECO:0000256" key="10">
    <source>
        <dbReference type="ARBA" id="ARBA00023160"/>
    </source>
</evidence>
<organism evidence="15 16">
    <name type="scientific">Manduca sexta</name>
    <name type="common">Tobacco hawkmoth</name>
    <name type="synonym">Tobacco hornworm</name>
    <dbReference type="NCBI Taxonomy" id="7130"/>
    <lineage>
        <taxon>Eukaryota</taxon>
        <taxon>Metazoa</taxon>
        <taxon>Ecdysozoa</taxon>
        <taxon>Arthropoda</taxon>
        <taxon>Hexapoda</taxon>
        <taxon>Insecta</taxon>
        <taxon>Pterygota</taxon>
        <taxon>Neoptera</taxon>
        <taxon>Endopterygota</taxon>
        <taxon>Lepidoptera</taxon>
        <taxon>Glossata</taxon>
        <taxon>Ditrysia</taxon>
        <taxon>Bombycoidea</taxon>
        <taxon>Sphingidae</taxon>
        <taxon>Sphinginae</taxon>
        <taxon>Sphingini</taxon>
        <taxon>Manduca</taxon>
    </lineage>
</organism>
<dbReference type="InterPro" id="IPR016035">
    <property type="entry name" value="Acyl_Trfase/lysoPLipase"/>
</dbReference>
<keyword evidence="5" id="KW-0808">Transferase</keyword>
<comment type="pathway">
    <text evidence="2">Lipid metabolism; fatty acid biosynthesis.</text>
</comment>
<evidence type="ECO:0000259" key="14">
    <source>
        <dbReference type="SMART" id="SM00827"/>
    </source>
</evidence>
<keyword evidence="8" id="KW-0443">Lipid metabolism</keyword>
<dbReference type="Gene3D" id="3.40.366.10">
    <property type="entry name" value="Malonyl-Coenzyme A Acyl Carrier Protein, domain 2"/>
    <property type="match status" value="1"/>
</dbReference>
<evidence type="ECO:0000256" key="3">
    <source>
        <dbReference type="ARBA" id="ARBA00013258"/>
    </source>
</evidence>
<dbReference type="EMBL" id="JH668704">
    <property type="protein sequence ID" value="KAG6460899.1"/>
    <property type="molecule type" value="Genomic_DNA"/>
</dbReference>
<dbReference type="InterPro" id="IPR014043">
    <property type="entry name" value="Acyl_transferase_dom"/>
</dbReference>
<evidence type="ECO:0000256" key="1">
    <source>
        <dbReference type="ARBA" id="ARBA00004173"/>
    </source>
</evidence>
<evidence type="ECO:0000256" key="6">
    <source>
        <dbReference type="ARBA" id="ARBA00022832"/>
    </source>
</evidence>
<dbReference type="GO" id="GO:0006633">
    <property type="term" value="P:fatty acid biosynthetic process"/>
    <property type="evidence" value="ECO:0007669"/>
    <property type="project" value="UniProtKB-KW"/>
</dbReference>
<feature type="domain" description="Malonyl-CoA:ACP transacylase (MAT)" evidence="14">
    <location>
        <begin position="90"/>
        <end position="396"/>
    </location>
</feature>
<evidence type="ECO:0000256" key="5">
    <source>
        <dbReference type="ARBA" id="ARBA00022679"/>
    </source>
</evidence>
<evidence type="ECO:0000256" key="8">
    <source>
        <dbReference type="ARBA" id="ARBA00023098"/>
    </source>
</evidence>
<dbReference type="InterPro" id="IPR001227">
    <property type="entry name" value="Ac_transferase_dom_sf"/>
</dbReference>
<reference evidence="15" key="2">
    <citation type="submission" date="2020-12" db="EMBL/GenBank/DDBJ databases">
        <authorList>
            <person name="Kanost M."/>
        </authorList>
    </citation>
    <scope>NUCLEOTIDE SEQUENCE</scope>
</reference>
<dbReference type="PANTHER" id="PTHR47170">
    <property type="entry name" value="MALONYL-COA ACP TRANSACYLASE, ACP-BINDING"/>
    <property type="match status" value="1"/>
</dbReference>
<evidence type="ECO:0000256" key="2">
    <source>
        <dbReference type="ARBA" id="ARBA00005194"/>
    </source>
</evidence>
<gene>
    <name evidence="15" type="ORF">O3G_MSEX012290</name>
</gene>
<dbReference type="SMART" id="SM00827">
    <property type="entry name" value="PKS_AT"/>
    <property type="match status" value="1"/>
</dbReference>
<proteinExistence type="inferred from homology"/>
<reference evidence="15" key="1">
    <citation type="journal article" date="2016" name="Insect Biochem. Mol. Biol.">
        <title>Multifaceted biological insights from a draft genome sequence of the tobacco hornworm moth, Manduca sexta.</title>
        <authorList>
            <person name="Kanost M.R."/>
            <person name="Arrese E.L."/>
            <person name="Cao X."/>
            <person name="Chen Y.R."/>
            <person name="Chellapilla S."/>
            <person name="Goldsmith M.R."/>
            <person name="Grosse-Wilde E."/>
            <person name="Heckel D.G."/>
            <person name="Herndon N."/>
            <person name="Jiang H."/>
            <person name="Papanicolaou A."/>
            <person name="Qu J."/>
            <person name="Soulages J.L."/>
            <person name="Vogel H."/>
            <person name="Walters J."/>
            <person name="Waterhouse R.M."/>
            <person name="Ahn S.J."/>
            <person name="Almeida F.C."/>
            <person name="An C."/>
            <person name="Aqrawi P."/>
            <person name="Bretschneider A."/>
            <person name="Bryant W.B."/>
            <person name="Bucks S."/>
            <person name="Chao H."/>
            <person name="Chevignon G."/>
            <person name="Christen J.M."/>
            <person name="Clarke D.F."/>
            <person name="Dittmer N.T."/>
            <person name="Ferguson L.C.F."/>
            <person name="Garavelou S."/>
            <person name="Gordon K.H.J."/>
            <person name="Gunaratna R.T."/>
            <person name="Han Y."/>
            <person name="Hauser F."/>
            <person name="He Y."/>
            <person name="Heidel-Fischer H."/>
            <person name="Hirsh A."/>
            <person name="Hu Y."/>
            <person name="Jiang H."/>
            <person name="Kalra D."/>
            <person name="Klinner C."/>
            <person name="Konig C."/>
            <person name="Kovar C."/>
            <person name="Kroll A.R."/>
            <person name="Kuwar S.S."/>
            <person name="Lee S.L."/>
            <person name="Lehman R."/>
            <person name="Li K."/>
            <person name="Li Z."/>
            <person name="Liang H."/>
            <person name="Lovelace S."/>
            <person name="Lu Z."/>
            <person name="Mansfield J.H."/>
            <person name="McCulloch K.J."/>
            <person name="Mathew T."/>
            <person name="Morton B."/>
            <person name="Muzny D.M."/>
            <person name="Neunemann D."/>
            <person name="Ongeri F."/>
            <person name="Pauchet Y."/>
            <person name="Pu L.L."/>
            <person name="Pyrousis I."/>
            <person name="Rao X.J."/>
            <person name="Redding A."/>
            <person name="Roesel C."/>
            <person name="Sanchez-Gracia A."/>
            <person name="Schaack S."/>
            <person name="Shukla A."/>
            <person name="Tetreau G."/>
            <person name="Wang Y."/>
            <person name="Xiong G.H."/>
            <person name="Traut W."/>
            <person name="Walsh T.K."/>
            <person name="Worley K.C."/>
            <person name="Wu D."/>
            <person name="Wu W."/>
            <person name="Wu Y.Q."/>
            <person name="Zhang X."/>
            <person name="Zou Z."/>
            <person name="Zucker H."/>
            <person name="Briscoe A.D."/>
            <person name="Burmester T."/>
            <person name="Clem R.J."/>
            <person name="Feyereisen R."/>
            <person name="Grimmelikhuijzen C.J.P."/>
            <person name="Hamodrakas S.J."/>
            <person name="Hansson B.S."/>
            <person name="Huguet E."/>
            <person name="Jermiin L.S."/>
            <person name="Lan Q."/>
            <person name="Lehman H.K."/>
            <person name="Lorenzen M."/>
            <person name="Merzendorfer H."/>
            <person name="Michalopoulos I."/>
            <person name="Morton D.B."/>
            <person name="Muthukrishnan S."/>
            <person name="Oakeshott J.G."/>
            <person name="Palmer W."/>
            <person name="Park Y."/>
            <person name="Passarelli A.L."/>
            <person name="Rozas J."/>
            <person name="Schwartz L.M."/>
            <person name="Smith W."/>
            <person name="Southgate A."/>
            <person name="Vilcinskas A."/>
            <person name="Vogt R."/>
            <person name="Wang P."/>
            <person name="Werren J."/>
            <person name="Yu X.Q."/>
            <person name="Zhou J.J."/>
            <person name="Brown S.J."/>
            <person name="Scherer S.E."/>
            <person name="Richards S."/>
            <person name="Blissard G.W."/>
        </authorList>
    </citation>
    <scope>NUCLEOTIDE SEQUENCE</scope>
</reference>
<dbReference type="GO" id="GO:0005739">
    <property type="term" value="C:mitochondrion"/>
    <property type="evidence" value="ECO:0007669"/>
    <property type="project" value="UniProtKB-SubCell"/>
</dbReference>
<evidence type="ECO:0000256" key="9">
    <source>
        <dbReference type="ARBA" id="ARBA00023128"/>
    </source>
</evidence>
<keyword evidence="4" id="KW-0444">Lipid biosynthesis</keyword>
<evidence type="ECO:0000256" key="13">
    <source>
        <dbReference type="SAM" id="MobiDB-lite"/>
    </source>
</evidence>
<keyword evidence="16" id="KW-1185">Reference proteome</keyword>
<keyword evidence="10" id="KW-0275">Fatty acid biosynthesis</keyword>
<keyword evidence="7" id="KW-0809">Transit peptide</keyword>
<dbReference type="InterPro" id="IPR016036">
    <property type="entry name" value="Malonyl_transacylase_ACP-bd"/>
</dbReference>
<dbReference type="SUPFAM" id="SSF55048">
    <property type="entry name" value="Probable ACP-binding domain of malonyl-CoA ACP transacylase"/>
    <property type="match status" value="1"/>
</dbReference>
<evidence type="ECO:0000256" key="7">
    <source>
        <dbReference type="ARBA" id="ARBA00022946"/>
    </source>
</evidence>
<dbReference type="GO" id="GO:0004314">
    <property type="term" value="F:[acyl-carrier-protein] S-malonyltransferase activity"/>
    <property type="evidence" value="ECO:0007669"/>
    <property type="project" value="UniProtKB-EC"/>
</dbReference>
<dbReference type="Gene3D" id="3.30.70.250">
    <property type="entry name" value="Malonyl-CoA ACP transacylase, ACP-binding"/>
    <property type="match status" value="1"/>
</dbReference>
<accession>A0A921ZP80</accession>
<name>A0A921ZP80_MANSE</name>
<keyword evidence="9" id="KW-0496">Mitochondrion</keyword>
<comment type="subcellular location">
    <subcellularLocation>
        <location evidence="1">Mitochondrion</location>
    </subcellularLocation>
</comment>
<comment type="similarity">
    <text evidence="11">Belongs to the type II malonyltransferase family.</text>
</comment>
<keyword evidence="6" id="KW-0276">Fatty acid metabolism</keyword>
<evidence type="ECO:0000313" key="15">
    <source>
        <dbReference type="EMBL" id="KAG6460899.1"/>
    </source>
</evidence>
<evidence type="ECO:0000256" key="4">
    <source>
        <dbReference type="ARBA" id="ARBA00022516"/>
    </source>
</evidence>
<dbReference type="Proteomes" id="UP000791440">
    <property type="component" value="Unassembled WGS sequence"/>
</dbReference>
<dbReference type="EC" id="2.3.1.39" evidence="3"/>
<comment type="caution">
    <text evidence="15">The sequence shown here is derived from an EMBL/GenBank/DDBJ whole genome shotgun (WGS) entry which is preliminary data.</text>
</comment>